<keyword evidence="2" id="KW-0732">Signal</keyword>
<feature type="compositionally biased region" description="Polar residues" evidence="1">
    <location>
        <begin position="43"/>
        <end position="52"/>
    </location>
</feature>
<name>A0ABW7X2N1_9NOCA</name>
<evidence type="ECO:0000256" key="1">
    <source>
        <dbReference type="SAM" id="MobiDB-lite"/>
    </source>
</evidence>
<feature type="signal peptide" evidence="2">
    <location>
        <begin position="1"/>
        <end position="30"/>
    </location>
</feature>
<evidence type="ECO:0000256" key="2">
    <source>
        <dbReference type="SAM" id="SignalP"/>
    </source>
</evidence>
<evidence type="ECO:0000313" key="4">
    <source>
        <dbReference type="Proteomes" id="UP001611415"/>
    </source>
</evidence>
<dbReference type="EMBL" id="JBIRYO010000011">
    <property type="protein sequence ID" value="MFI2475357.1"/>
    <property type="molecule type" value="Genomic_DNA"/>
</dbReference>
<dbReference type="Proteomes" id="UP001611415">
    <property type="component" value="Unassembled WGS sequence"/>
</dbReference>
<sequence length="108" mass="10872">MFSKTKNLRRGAIRVAVAGAMVTIPLAAVAATASAETPSSGTVQVQQASQSLGLEGVDVSRAYPGGHHGSPGRPGRDKAESDESGYYTSPGAGPRVHQEGIPPTTSGG</sequence>
<gene>
    <name evidence="3" type="ORF">ACH49W_18435</name>
</gene>
<protein>
    <submittedName>
        <fullName evidence="3">Uncharacterized protein</fullName>
    </submittedName>
</protein>
<proteinExistence type="predicted"/>
<feature type="chain" id="PRO_5046283870" evidence="2">
    <location>
        <begin position="31"/>
        <end position="108"/>
    </location>
</feature>
<organism evidence="3 4">
    <name type="scientific">Nocardia xishanensis</name>
    <dbReference type="NCBI Taxonomy" id="238964"/>
    <lineage>
        <taxon>Bacteria</taxon>
        <taxon>Bacillati</taxon>
        <taxon>Actinomycetota</taxon>
        <taxon>Actinomycetes</taxon>
        <taxon>Mycobacteriales</taxon>
        <taxon>Nocardiaceae</taxon>
        <taxon>Nocardia</taxon>
    </lineage>
</organism>
<comment type="caution">
    <text evidence="3">The sequence shown here is derived from an EMBL/GenBank/DDBJ whole genome shotgun (WGS) entry which is preliminary data.</text>
</comment>
<accession>A0ABW7X2N1</accession>
<feature type="region of interest" description="Disordered" evidence="1">
    <location>
        <begin position="33"/>
        <end position="108"/>
    </location>
</feature>
<keyword evidence="4" id="KW-1185">Reference proteome</keyword>
<evidence type="ECO:0000313" key="3">
    <source>
        <dbReference type="EMBL" id="MFI2475357.1"/>
    </source>
</evidence>
<feature type="compositionally biased region" description="Low complexity" evidence="1">
    <location>
        <begin position="33"/>
        <end position="42"/>
    </location>
</feature>
<dbReference type="RefSeq" id="WP_357408937.1">
    <property type="nucleotide sequence ID" value="NZ_JBEYCD010000014.1"/>
</dbReference>
<reference evidence="3 4" key="1">
    <citation type="submission" date="2024-10" db="EMBL/GenBank/DDBJ databases">
        <title>The Natural Products Discovery Center: Release of the First 8490 Sequenced Strains for Exploring Actinobacteria Biosynthetic Diversity.</title>
        <authorList>
            <person name="Kalkreuter E."/>
            <person name="Kautsar S.A."/>
            <person name="Yang D."/>
            <person name="Bader C.D."/>
            <person name="Teijaro C.N."/>
            <person name="Fluegel L."/>
            <person name="Davis C.M."/>
            <person name="Simpson J.R."/>
            <person name="Lauterbach L."/>
            <person name="Steele A.D."/>
            <person name="Gui C."/>
            <person name="Meng S."/>
            <person name="Li G."/>
            <person name="Viehrig K."/>
            <person name="Ye F."/>
            <person name="Su P."/>
            <person name="Kiefer A.F."/>
            <person name="Nichols A."/>
            <person name="Cepeda A.J."/>
            <person name="Yan W."/>
            <person name="Fan B."/>
            <person name="Jiang Y."/>
            <person name="Adhikari A."/>
            <person name="Zheng C.-J."/>
            <person name="Schuster L."/>
            <person name="Cowan T.M."/>
            <person name="Smanski M.J."/>
            <person name="Chevrette M.G."/>
            <person name="De Carvalho L.P.S."/>
            <person name="Shen B."/>
        </authorList>
    </citation>
    <scope>NUCLEOTIDE SEQUENCE [LARGE SCALE GENOMIC DNA]</scope>
    <source>
        <strain evidence="3 4">NPDC019275</strain>
    </source>
</reference>